<dbReference type="Proteomes" id="UP000023464">
    <property type="component" value="Unassembled WGS sequence"/>
</dbReference>
<dbReference type="EMBL" id="JFGV01000105">
    <property type="protein sequence ID" value="EYU13212.1"/>
    <property type="molecule type" value="Genomic_DNA"/>
</dbReference>
<dbReference type="AlphaFoldDB" id="A0A022PAJ9"/>
<evidence type="ECO:0000313" key="1">
    <source>
        <dbReference type="EMBL" id="EYU13212.1"/>
    </source>
</evidence>
<evidence type="ECO:0000313" key="2">
    <source>
        <dbReference type="Proteomes" id="UP000023464"/>
    </source>
</evidence>
<sequence>MEGGIKTADAISSLRWMFGLSEEDSHRISQFVTTENQNDLGLLYNSLPAWEKGALIAKEAVEPVGIGCSIGSKASVASIVGKNKQPYQPNKGAVGNMGEFFTQPGFGSQIKNGTLKTSKRYQGKSIYQAQGKLGDTIKKGDQLYLDGSHKNHLELFDSKNNFKAALNLDGSVNVDKTKAGQGRKLKID</sequence>
<reference evidence="1 2" key="1">
    <citation type="submission" date="2014-03" db="EMBL/GenBank/DDBJ databases">
        <title>Draft Genome of Photorhabdus luminescens BA1, an Egyptian Isolate.</title>
        <authorList>
            <person name="Ghazal S."/>
            <person name="Hurst S.G.IV."/>
            <person name="Morris K."/>
            <person name="Thomas K."/>
            <person name="Tisa L.S."/>
        </authorList>
    </citation>
    <scope>NUCLEOTIDE SEQUENCE [LARGE SCALE GENOMIC DNA]</scope>
    <source>
        <strain evidence="1 2">BA1</strain>
    </source>
</reference>
<name>A0A022PAJ9_9GAMM</name>
<comment type="caution">
    <text evidence="1">The sequence shown here is derived from an EMBL/GenBank/DDBJ whole genome shotgun (WGS) entry which is preliminary data.</text>
</comment>
<organism evidence="1 2">
    <name type="scientific">Photorhabdus aegyptia</name>
    <dbReference type="NCBI Taxonomy" id="2805098"/>
    <lineage>
        <taxon>Bacteria</taxon>
        <taxon>Pseudomonadati</taxon>
        <taxon>Pseudomonadota</taxon>
        <taxon>Gammaproteobacteria</taxon>
        <taxon>Enterobacterales</taxon>
        <taxon>Morganellaceae</taxon>
        <taxon>Photorhabdus</taxon>
    </lineage>
</organism>
<keyword evidence="2" id="KW-1185">Reference proteome</keyword>
<gene>
    <name evidence="1" type="ORF">BA1DRAFT_04325</name>
</gene>
<proteinExistence type="predicted"/>
<dbReference type="PATRIC" id="fig|1393736.3.peg.4413"/>
<accession>A0A022PAJ9</accession>
<protein>
    <submittedName>
        <fullName evidence="1">Uncharacterized protein</fullName>
    </submittedName>
</protein>